<accession>A0A135NY36</accession>
<gene>
    <name evidence="1" type="ORF">ATO67_13595</name>
</gene>
<dbReference type="EMBL" id="LNUW01000038">
    <property type="protein sequence ID" value="KXG84046.1"/>
    <property type="molecule type" value="Genomic_DNA"/>
</dbReference>
<protein>
    <submittedName>
        <fullName evidence="1">Uncharacterized protein</fullName>
    </submittedName>
</protein>
<evidence type="ECO:0000313" key="2">
    <source>
        <dbReference type="Proteomes" id="UP000070498"/>
    </source>
</evidence>
<evidence type="ECO:0000313" key="1">
    <source>
        <dbReference type="EMBL" id="KXG84046.1"/>
    </source>
</evidence>
<reference evidence="1 2" key="1">
    <citation type="submission" date="2015-11" db="EMBL/GenBank/DDBJ databases">
        <title>Draft genome sequence of Agrobacterium sp. R89-1.</title>
        <authorList>
            <person name="Zahradnik J."/>
            <person name="Kyslikova E."/>
            <person name="Palyzova A."/>
            <person name="Kyslik P."/>
        </authorList>
    </citation>
    <scope>NUCLEOTIDE SEQUENCE [LARGE SCALE GENOMIC DNA]</scope>
    <source>
        <strain evidence="1 2">R89-1</strain>
    </source>
</reference>
<keyword evidence="2" id="KW-1185">Reference proteome</keyword>
<dbReference type="AlphaFoldDB" id="A0A135NY36"/>
<organism evidence="1 2">
    <name type="scientific">Agrobacterium bohemicum</name>
    <dbReference type="NCBI Taxonomy" id="2052828"/>
    <lineage>
        <taxon>Bacteria</taxon>
        <taxon>Pseudomonadati</taxon>
        <taxon>Pseudomonadota</taxon>
        <taxon>Alphaproteobacteria</taxon>
        <taxon>Hyphomicrobiales</taxon>
        <taxon>Rhizobiaceae</taxon>
        <taxon>Rhizobium/Agrobacterium group</taxon>
        <taxon>Agrobacterium</taxon>
    </lineage>
</organism>
<proteinExistence type="predicted"/>
<name>A0A135NY36_9HYPH</name>
<sequence>MSFLCIIDGVGWQLGQAVATAVVWKTFWGGALGNVTVLGGINIRDWSEAVDQGPSVMSVFKRQGCVVAILKVS</sequence>
<comment type="caution">
    <text evidence="1">The sequence shown here is derived from an EMBL/GenBank/DDBJ whole genome shotgun (WGS) entry which is preliminary data.</text>
</comment>
<dbReference type="Proteomes" id="UP000070498">
    <property type="component" value="Unassembled WGS sequence"/>
</dbReference>